<keyword evidence="4 5" id="KW-0472">Membrane</keyword>
<proteinExistence type="inferred from homology"/>
<feature type="repeat" description="Solcar" evidence="5">
    <location>
        <begin position="20"/>
        <end position="83"/>
    </location>
</feature>
<reference evidence="7 8" key="1">
    <citation type="submission" date="2015-12" db="EMBL/GenBank/DDBJ databases">
        <title>Draft genome sequence of Moniliophthora roreri, the causal agent of frosty pod rot of cacao.</title>
        <authorList>
            <person name="Aime M.C."/>
            <person name="Diaz-Valderrama J.R."/>
            <person name="Kijpornyongpan T."/>
            <person name="Phillips-Mora W."/>
        </authorList>
    </citation>
    <scope>NUCLEOTIDE SEQUENCE [LARGE SCALE GENOMIC DNA]</scope>
    <source>
        <strain evidence="7 8">MCA 2952</strain>
    </source>
</reference>
<dbReference type="Proteomes" id="UP000054988">
    <property type="component" value="Unassembled WGS sequence"/>
</dbReference>
<dbReference type="AlphaFoldDB" id="A0A0W0FGJ4"/>
<keyword evidence="2 5" id="KW-0812">Transmembrane</keyword>
<keyword evidence="6" id="KW-0813">Transport</keyword>
<name>A0A0W0FGJ4_MONRR</name>
<keyword evidence="3" id="KW-1133">Transmembrane helix</keyword>
<dbReference type="PROSITE" id="PS50920">
    <property type="entry name" value="SOLCAR"/>
    <property type="match status" value="1"/>
</dbReference>
<evidence type="ECO:0000256" key="5">
    <source>
        <dbReference type="PROSITE-ProRule" id="PRU00282"/>
    </source>
</evidence>
<dbReference type="GO" id="GO:0016020">
    <property type="term" value="C:membrane"/>
    <property type="evidence" value="ECO:0007669"/>
    <property type="project" value="UniProtKB-SubCell"/>
</dbReference>
<evidence type="ECO:0000256" key="2">
    <source>
        <dbReference type="ARBA" id="ARBA00022692"/>
    </source>
</evidence>
<evidence type="ECO:0000313" key="8">
    <source>
        <dbReference type="Proteomes" id="UP000054988"/>
    </source>
</evidence>
<protein>
    <submittedName>
        <fullName evidence="7">Uncharacterized protein</fullName>
    </submittedName>
</protein>
<evidence type="ECO:0000313" key="7">
    <source>
        <dbReference type="EMBL" id="KTB35409.1"/>
    </source>
</evidence>
<dbReference type="SUPFAM" id="SSF103506">
    <property type="entry name" value="Mitochondrial carrier"/>
    <property type="match status" value="1"/>
</dbReference>
<evidence type="ECO:0000256" key="1">
    <source>
        <dbReference type="ARBA" id="ARBA00004141"/>
    </source>
</evidence>
<evidence type="ECO:0000256" key="3">
    <source>
        <dbReference type="ARBA" id="ARBA00022989"/>
    </source>
</evidence>
<evidence type="ECO:0000256" key="6">
    <source>
        <dbReference type="RuleBase" id="RU000488"/>
    </source>
</evidence>
<accession>A0A0W0FGJ4</accession>
<dbReference type="InterPro" id="IPR023395">
    <property type="entry name" value="MCP_dom_sf"/>
</dbReference>
<comment type="caution">
    <text evidence="7">The sequence shown here is derived from an EMBL/GenBank/DDBJ whole genome shotgun (WGS) entry which is preliminary data.</text>
</comment>
<dbReference type="Gene3D" id="1.50.40.10">
    <property type="entry name" value="Mitochondrial carrier domain"/>
    <property type="match status" value="1"/>
</dbReference>
<dbReference type="InterPro" id="IPR018108">
    <property type="entry name" value="MCP_transmembrane"/>
</dbReference>
<comment type="similarity">
    <text evidence="6">Belongs to the mitochondrial carrier (TC 2.A.29) family.</text>
</comment>
<evidence type="ECO:0000256" key="4">
    <source>
        <dbReference type="ARBA" id="ARBA00023136"/>
    </source>
</evidence>
<sequence length="83" mass="8606">MQSKELETPAVAQKTANVAAENVKAFVAGGFGGVFHIPSPGHPFDLTKTRLQTAPPGTYTGALDVVKKALARDGVSGQVSNQQ</sequence>
<dbReference type="EMBL" id="LATX01001990">
    <property type="protein sequence ID" value="KTB35409.1"/>
    <property type="molecule type" value="Genomic_DNA"/>
</dbReference>
<comment type="subcellular location">
    <subcellularLocation>
        <location evidence="1">Membrane</location>
        <topology evidence="1">Multi-pass membrane protein</topology>
    </subcellularLocation>
</comment>
<gene>
    <name evidence="7" type="ORF">WG66_12007</name>
</gene>
<organism evidence="7 8">
    <name type="scientific">Moniliophthora roreri</name>
    <name type="common">Frosty pod rot fungus</name>
    <name type="synonym">Monilia roreri</name>
    <dbReference type="NCBI Taxonomy" id="221103"/>
    <lineage>
        <taxon>Eukaryota</taxon>
        <taxon>Fungi</taxon>
        <taxon>Dikarya</taxon>
        <taxon>Basidiomycota</taxon>
        <taxon>Agaricomycotina</taxon>
        <taxon>Agaricomycetes</taxon>
        <taxon>Agaricomycetidae</taxon>
        <taxon>Agaricales</taxon>
        <taxon>Marasmiineae</taxon>
        <taxon>Marasmiaceae</taxon>
        <taxon>Moniliophthora</taxon>
    </lineage>
</organism>
<dbReference type="Pfam" id="PF00153">
    <property type="entry name" value="Mito_carr"/>
    <property type="match status" value="1"/>
</dbReference>